<gene>
    <name evidence="3" type="ORF">NTH_03508</name>
</gene>
<evidence type="ECO:0000313" key="3">
    <source>
        <dbReference type="EMBL" id="UUP19021.1"/>
    </source>
</evidence>
<name>A0ABY5MP31_9HYPH</name>
<feature type="compositionally biased region" description="Low complexity" evidence="1">
    <location>
        <begin position="332"/>
        <end position="363"/>
    </location>
</feature>
<dbReference type="SMART" id="SM00257">
    <property type="entry name" value="LysM"/>
    <property type="match status" value="1"/>
</dbReference>
<feature type="region of interest" description="Disordered" evidence="1">
    <location>
        <begin position="46"/>
        <end position="74"/>
    </location>
</feature>
<accession>A0ABY5MP31</accession>
<dbReference type="SUPFAM" id="SSF54106">
    <property type="entry name" value="LysM domain"/>
    <property type="match status" value="1"/>
</dbReference>
<feature type="compositionally biased region" description="Low complexity" evidence="1">
    <location>
        <begin position="209"/>
        <end position="219"/>
    </location>
</feature>
<feature type="region of interest" description="Disordered" evidence="1">
    <location>
        <begin position="197"/>
        <end position="363"/>
    </location>
</feature>
<dbReference type="EMBL" id="CP030941">
    <property type="protein sequence ID" value="UUP19021.1"/>
    <property type="molecule type" value="Genomic_DNA"/>
</dbReference>
<protein>
    <recommendedName>
        <fullName evidence="2">LysM domain-containing protein</fullName>
    </recommendedName>
</protein>
<sequence>MATIPIKVLLFIFGAAAAGLGTAYFAGALDPWLGKEQPVHIAEQAAVEPPPAETGKSDRPEAGLTAGEEGAGDAVAEGGDEEVVVPVFDIVRAEPDGSLVVAGKAAPNAEVDILSGSSVLATTQAGPSGDFATVLDRALEPGDHNIVLRSTTGDDIAATSQQTAIVSVPSEQSGDVVALVQQPGEPSRLISVPEARTNAEAPAQDASGPATEQQQTAEEAPPEEKPSEATAQDEPEPAAPETDPEKDIAAAPAVDSPSAETGGQTPAERSEQASPERSDEALADSSDRASAEDATAPADGDMPASGDAPQVAEAEQTIRKEAEQPAEKAEAEPAGAGAEAGDAAAEPIAEAPPADSAPAAPAADGTPFIEAVEIDGRQIFVAGRAEPGRTVRIYVNDMLLGQTEATPTGRFLVETERDLPVGDYIVRADVLAEDGTVIARAAVPFQRESGDKIAAVAPPAAGAPSATGSDASGQASQETRQATAADTAQTGAPADSGEASAVAKSDAEPSGDAAGAAPRDTRSASAQTGEDAQGDAGGGNVVVAQKLEPVDGSVIIRRGDTLWHISRRVYGQGIRYTTIYLANQDQIRDPDLIWPGQVFALPEETDEGEKADLTAIGDRAAEPASGDTVTR</sequence>
<dbReference type="Proteomes" id="UP001342418">
    <property type="component" value="Chromosome"/>
</dbReference>
<feature type="compositionally biased region" description="Basic and acidic residues" evidence="1">
    <location>
        <begin position="316"/>
        <end position="331"/>
    </location>
</feature>
<dbReference type="InterPro" id="IPR052196">
    <property type="entry name" value="Bact_Kbp"/>
</dbReference>
<feature type="compositionally biased region" description="Basic and acidic residues" evidence="1">
    <location>
        <begin position="268"/>
        <end position="291"/>
    </location>
</feature>
<feature type="compositionally biased region" description="Low complexity" evidence="1">
    <location>
        <begin position="458"/>
        <end position="494"/>
    </location>
</feature>
<feature type="region of interest" description="Disordered" evidence="1">
    <location>
        <begin position="605"/>
        <end position="631"/>
    </location>
</feature>
<dbReference type="InterPro" id="IPR036779">
    <property type="entry name" value="LysM_dom_sf"/>
</dbReference>
<dbReference type="RefSeq" id="WP_338531207.1">
    <property type="nucleotide sequence ID" value="NZ_CP030941.1"/>
</dbReference>
<dbReference type="Gene3D" id="3.10.350.10">
    <property type="entry name" value="LysM domain"/>
    <property type="match status" value="1"/>
</dbReference>
<dbReference type="PANTHER" id="PTHR34700">
    <property type="entry name" value="POTASSIUM BINDING PROTEIN KBP"/>
    <property type="match status" value="1"/>
</dbReference>
<feature type="compositionally biased region" description="Low complexity" evidence="1">
    <location>
        <begin position="62"/>
        <end position="74"/>
    </location>
</feature>
<evidence type="ECO:0000259" key="2">
    <source>
        <dbReference type="SMART" id="SM00257"/>
    </source>
</evidence>
<dbReference type="InterPro" id="IPR018392">
    <property type="entry name" value="LysM"/>
</dbReference>
<proteinExistence type="predicted"/>
<keyword evidence="4" id="KW-1185">Reference proteome</keyword>
<dbReference type="Pfam" id="PF01476">
    <property type="entry name" value="LysM"/>
    <property type="match status" value="1"/>
</dbReference>
<organism evidence="3 4">
    <name type="scientific">Nitratireductor thuwali</name>
    <dbReference type="NCBI Taxonomy" id="2267699"/>
    <lineage>
        <taxon>Bacteria</taxon>
        <taxon>Pseudomonadati</taxon>
        <taxon>Pseudomonadota</taxon>
        <taxon>Alphaproteobacteria</taxon>
        <taxon>Hyphomicrobiales</taxon>
        <taxon>Phyllobacteriaceae</taxon>
        <taxon>Nitratireductor</taxon>
    </lineage>
</organism>
<evidence type="ECO:0000313" key="4">
    <source>
        <dbReference type="Proteomes" id="UP001342418"/>
    </source>
</evidence>
<dbReference type="PANTHER" id="PTHR34700:SF4">
    <property type="entry name" value="PHAGE-LIKE ELEMENT PBSX PROTEIN XKDP"/>
    <property type="match status" value="1"/>
</dbReference>
<evidence type="ECO:0000256" key="1">
    <source>
        <dbReference type="SAM" id="MobiDB-lite"/>
    </source>
</evidence>
<feature type="domain" description="LysM" evidence="2">
    <location>
        <begin position="553"/>
        <end position="602"/>
    </location>
</feature>
<feature type="region of interest" description="Disordered" evidence="1">
    <location>
        <begin position="458"/>
        <end position="539"/>
    </location>
</feature>
<reference evidence="3 4" key="1">
    <citation type="submission" date="2018-07" db="EMBL/GenBank/DDBJ databases">
        <title>Genome sequence of Nitratireductor thuwali#1536.</title>
        <authorList>
            <person name="Michoud G."/>
            <person name="Merlino G."/>
            <person name="Sefrji F.O."/>
            <person name="Daffonchio D."/>
        </authorList>
    </citation>
    <scope>NUCLEOTIDE SEQUENCE [LARGE SCALE GENOMIC DNA]</scope>
    <source>
        <strain evidence="4">Nit1536</strain>
    </source>
</reference>
<dbReference type="CDD" id="cd00118">
    <property type="entry name" value="LysM"/>
    <property type="match status" value="1"/>
</dbReference>